<gene>
    <name evidence="1" type="ORF">IO48_12325</name>
</gene>
<reference evidence="1 2" key="1">
    <citation type="submission" date="2014-07" db="EMBL/GenBank/DDBJ databases">
        <title>Chaperone-usher fimbriae in a diverse selection of Gallibacterium genomes.</title>
        <authorList>
            <person name="Kudirkiene E."/>
            <person name="Bager R.J."/>
            <person name="Johnson T.J."/>
            <person name="Bojesen A.M."/>
        </authorList>
    </citation>
    <scope>NUCLEOTIDE SEQUENCE [LARGE SCALE GENOMIC DNA]</scope>
    <source>
        <strain evidence="1 2">4895</strain>
    </source>
</reference>
<name>A0A0A2ZPT6_9PAST</name>
<evidence type="ECO:0000313" key="2">
    <source>
        <dbReference type="Proteomes" id="UP000030554"/>
    </source>
</evidence>
<organism evidence="1 2">
    <name type="scientific">Gallibacterium anatis 4895</name>
    <dbReference type="NCBI Taxonomy" id="1396510"/>
    <lineage>
        <taxon>Bacteria</taxon>
        <taxon>Pseudomonadati</taxon>
        <taxon>Pseudomonadota</taxon>
        <taxon>Gammaproteobacteria</taxon>
        <taxon>Pasteurellales</taxon>
        <taxon>Pasteurellaceae</taxon>
        <taxon>Gallibacterium</taxon>
    </lineage>
</organism>
<accession>A0A0A2ZPT6</accession>
<proteinExistence type="predicted"/>
<sequence>MYGSNKISVNLTQLEKDIQNGKLSETRIINHKELIIYLQNRVDNAKTRYSNNPTTKNKDRLNDAIRDLSNAQRDGECLIQGCVPNNYIIKEK</sequence>
<evidence type="ECO:0000313" key="1">
    <source>
        <dbReference type="EMBL" id="KGQ59041.1"/>
    </source>
</evidence>
<dbReference type="EMBL" id="JPJQ01000071">
    <property type="protein sequence ID" value="KGQ59041.1"/>
    <property type="molecule type" value="Genomic_DNA"/>
</dbReference>
<protein>
    <submittedName>
        <fullName evidence="1">Uncharacterized protein</fullName>
    </submittedName>
</protein>
<dbReference type="AlphaFoldDB" id="A0A0A2ZPT6"/>
<dbReference type="Proteomes" id="UP000030554">
    <property type="component" value="Unassembled WGS sequence"/>
</dbReference>
<comment type="caution">
    <text evidence="1">The sequence shown here is derived from an EMBL/GenBank/DDBJ whole genome shotgun (WGS) entry which is preliminary data.</text>
</comment>